<dbReference type="SUPFAM" id="SSF53335">
    <property type="entry name" value="S-adenosyl-L-methionine-dependent methyltransferases"/>
    <property type="match status" value="1"/>
</dbReference>
<reference evidence="1 2" key="1">
    <citation type="journal article" date="2019" name="Int. J. Syst. Evol. Microbiol.">
        <title>The Global Catalogue of Microorganisms (GCM) 10K type strain sequencing project: providing services to taxonomists for standard genome sequencing and annotation.</title>
        <authorList>
            <consortium name="The Broad Institute Genomics Platform"/>
            <consortium name="The Broad Institute Genome Sequencing Center for Infectious Disease"/>
            <person name="Wu L."/>
            <person name="Ma J."/>
        </authorList>
    </citation>
    <scope>NUCLEOTIDE SEQUENCE [LARGE SCALE GENOMIC DNA]</scope>
    <source>
        <strain evidence="1 2">JCM 15503</strain>
    </source>
</reference>
<dbReference type="EMBL" id="BAAAEW010000006">
    <property type="protein sequence ID" value="GAA0745635.1"/>
    <property type="molecule type" value="Genomic_DNA"/>
</dbReference>
<dbReference type="InterPro" id="IPR008715">
    <property type="entry name" value="SAM-MeTfrase_NodS-like"/>
</dbReference>
<gene>
    <name evidence="1" type="ORF">GCM10009107_12170</name>
</gene>
<comment type="caution">
    <text evidence="1">The sequence shown here is derived from an EMBL/GenBank/DDBJ whole genome shotgun (WGS) entry which is preliminary data.</text>
</comment>
<accession>A0ABN1JS52</accession>
<dbReference type="Proteomes" id="UP001500279">
    <property type="component" value="Unassembled WGS sequence"/>
</dbReference>
<keyword evidence="2" id="KW-1185">Reference proteome</keyword>
<protein>
    <submittedName>
        <fullName evidence="1">SAM-dependent methyltransferase</fullName>
    </submittedName>
</protein>
<name>A0ABN1JS52_9BURK</name>
<dbReference type="GO" id="GO:0008168">
    <property type="term" value="F:methyltransferase activity"/>
    <property type="evidence" value="ECO:0007669"/>
    <property type="project" value="UniProtKB-KW"/>
</dbReference>
<sequence>MAPTRDDFEAMFAAEEDPWHFRSTWYEHRKRALTMACLPAPRYRFAFEPGCANGELSRLLALRCEQLCCSDGVPRAVQIARERLADQPHVQVSQGWVPQDWPVGQFDLIVLSEFVYYLTLPEFQQLLQRLRSGLLPGGTVLACHWRPQIDGCALDADGLHQRLHGALDLSRLSSLVEPDFRIDVWCGDARSVAQRDQLRSSSA</sequence>
<organism evidence="1 2">
    <name type="scientific">Ideonella azotifigens</name>
    <dbReference type="NCBI Taxonomy" id="513160"/>
    <lineage>
        <taxon>Bacteria</taxon>
        <taxon>Pseudomonadati</taxon>
        <taxon>Pseudomonadota</taxon>
        <taxon>Betaproteobacteria</taxon>
        <taxon>Burkholderiales</taxon>
        <taxon>Sphaerotilaceae</taxon>
        <taxon>Ideonella</taxon>
    </lineage>
</organism>
<evidence type="ECO:0000313" key="2">
    <source>
        <dbReference type="Proteomes" id="UP001500279"/>
    </source>
</evidence>
<evidence type="ECO:0000313" key="1">
    <source>
        <dbReference type="EMBL" id="GAA0745635.1"/>
    </source>
</evidence>
<dbReference type="RefSeq" id="WP_141288213.1">
    <property type="nucleotide sequence ID" value="NZ_BAAAEW010000006.1"/>
</dbReference>
<proteinExistence type="predicted"/>
<dbReference type="CDD" id="cd02440">
    <property type="entry name" value="AdoMet_MTases"/>
    <property type="match status" value="1"/>
</dbReference>
<dbReference type="Pfam" id="PF05401">
    <property type="entry name" value="NodS"/>
    <property type="match status" value="1"/>
</dbReference>
<dbReference type="Gene3D" id="3.40.50.150">
    <property type="entry name" value="Vaccinia Virus protein VP39"/>
    <property type="match status" value="1"/>
</dbReference>
<dbReference type="InterPro" id="IPR029063">
    <property type="entry name" value="SAM-dependent_MTases_sf"/>
</dbReference>
<keyword evidence="1" id="KW-0808">Transferase</keyword>
<dbReference type="GO" id="GO:0032259">
    <property type="term" value="P:methylation"/>
    <property type="evidence" value="ECO:0007669"/>
    <property type="project" value="UniProtKB-KW"/>
</dbReference>
<keyword evidence="1" id="KW-0489">Methyltransferase</keyword>